<evidence type="ECO:0000259" key="5">
    <source>
        <dbReference type="PROSITE" id="PS50893"/>
    </source>
</evidence>
<dbReference type="PROSITE" id="PS51866">
    <property type="entry name" value="MOP"/>
    <property type="match status" value="1"/>
</dbReference>
<evidence type="ECO:0000256" key="4">
    <source>
        <dbReference type="ARBA" id="ARBA00022840"/>
    </source>
</evidence>
<gene>
    <name evidence="7" type="ORF">ASZ90_007662</name>
</gene>
<name>A0A0W8FNP5_9ZZZZ</name>
<feature type="domain" description="Mop" evidence="6">
    <location>
        <begin position="290"/>
        <end position="354"/>
    </location>
</feature>
<dbReference type="PROSITE" id="PS00211">
    <property type="entry name" value="ABC_TRANSPORTER_1"/>
    <property type="match status" value="1"/>
</dbReference>
<evidence type="ECO:0000256" key="3">
    <source>
        <dbReference type="ARBA" id="ARBA00022741"/>
    </source>
</evidence>
<dbReference type="InterPro" id="IPR027417">
    <property type="entry name" value="P-loop_NTPase"/>
</dbReference>
<organism evidence="7">
    <name type="scientific">hydrocarbon metagenome</name>
    <dbReference type="NCBI Taxonomy" id="938273"/>
    <lineage>
        <taxon>unclassified sequences</taxon>
        <taxon>metagenomes</taxon>
        <taxon>ecological metagenomes</taxon>
    </lineage>
</organism>
<dbReference type="EMBL" id="LNQE01000957">
    <property type="protein sequence ID" value="KUG22543.1"/>
    <property type="molecule type" value="Genomic_DNA"/>
</dbReference>
<dbReference type="InterPro" id="IPR008995">
    <property type="entry name" value="Mo/tungstate-bd_C_term_dom"/>
</dbReference>
<dbReference type="PANTHER" id="PTHR42781:SF4">
    <property type="entry name" value="SPERMIDINE_PUTRESCINE IMPORT ATP-BINDING PROTEIN POTA"/>
    <property type="match status" value="1"/>
</dbReference>
<evidence type="ECO:0000256" key="2">
    <source>
        <dbReference type="ARBA" id="ARBA00022505"/>
    </source>
</evidence>
<dbReference type="GO" id="GO:0005524">
    <property type="term" value="F:ATP binding"/>
    <property type="evidence" value="ECO:0007669"/>
    <property type="project" value="UniProtKB-KW"/>
</dbReference>
<dbReference type="PROSITE" id="PS50893">
    <property type="entry name" value="ABC_TRANSPORTER_2"/>
    <property type="match status" value="1"/>
</dbReference>
<dbReference type="SUPFAM" id="SSF52540">
    <property type="entry name" value="P-loop containing nucleoside triphosphate hydrolases"/>
    <property type="match status" value="1"/>
</dbReference>
<dbReference type="PANTHER" id="PTHR42781">
    <property type="entry name" value="SPERMIDINE/PUTRESCINE IMPORT ATP-BINDING PROTEIN POTA"/>
    <property type="match status" value="1"/>
</dbReference>
<feature type="domain" description="ABC transporter" evidence="5">
    <location>
        <begin position="1"/>
        <end position="233"/>
    </location>
</feature>
<keyword evidence="4 7" id="KW-0067">ATP-binding</keyword>
<dbReference type="InterPro" id="IPR005116">
    <property type="entry name" value="Transp-assoc_OB_typ1"/>
</dbReference>
<keyword evidence="2" id="KW-0500">Molybdenum</keyword>
<comment type="caution">
    <text evidence="7">The sequence shown here is derived from an EMBL/GenBank/DDBJ whole genome shotgun (WGS) entry which is preliminary data.</text>
</comment>
<dbReference type="GO" id="GO:0016887">
    <property type="term" value="F:ATP hydrolysis activity"/>
    <property type="evidence" value="ECO:0007669"/>
    <property type="project" value="InterPro"/>
</dbReference>
<dbReference type="InterPro" id="IPR003593">
    <property type="entry name" value="AAA+_ATPase"/>
</dbReference>
<dbReference type="Pfam" id="PF03459">
    <property type="entry name" value="TOBE"/>
    <property type="match status" value="1"/>
</dbReference>
<protein>
    <submittedName>
        <fullName evidence="7">Abc-type tungstate transport system, atp-binding protein</fullName>
    </submittedName>
</protein>
<dbReference type="Pfam" id="PF00005">
    <property type="entry name" value="ABC_tran"/>
    <property type="match status" value="1"/>
</dbReference>
<keyword evidence="3" id="KW-0547">Nucleotide-binding</keyword>
<evidence type="ECO:0000259" key="6">
    <source>
        <dbReference type="PROSITE" id="PS51866"/>
    </source>
</evidence>
<evidence type="ECO:0000313" key="7">
    <source>
        <dbReference type="EMBL" id="KUG22543.1"/>
    </source>
</evidence>
<dbReference type="GO" id="GO:0015689">
    <property type="term" value="P:molybdate ion transport"/>
    <property type="evidence" value="ECO:0007669"/>
    <property type="project" value="InterPro"/>
</dbReference>
<dbReference type="InterPro" id="IPR017871">
    <property type="entry name" value="ABC_transporter-like_CS"/>
</dbReference>
<dbReference type="Gene3D" id="3.40.50.300">
    <property type="entry name" value="P-loop containing nucleotide triphosphate hydrolases"/>
    <property type="match status" value="1"/>
</dbReference>
<dbReference type="Gene3D" id="2.40.50.100">
    <property type="match status" value="1"/>
</dbReference>
<evidence type="ECO:0000256" key="1">
    <source>
        <dbReference type="ARBA" id="ARBA00022448"/>
    </source>
</evidence>
<dbReference type="InterPro" id="IPR003439">
    <property type="entry name" value="ABC_transporter-like_ATP-bd"/>
</dbReference>
<dbReference type="AlphaFoldDB" id="A0A0W8FNP5"/>
<dbReference type="InterPro" id="IPR050093">
    <property type="entry name" value="ABC_SmlMolc_Importer"/>
</dbReference>
<dbReference type="InterPro" id="IPR004606">
    <property type="entry name" value="Mop_domain"/>
</dbReference>
<accession>A0A0W8FNP5</accession>
<keyword evidence="1" id="KW-0813">Transport</keyword>
<dbReference type="SUPFAM" id="SSF50331">
    <property type="entry name" value="MOP-like"/>
    <property type="match status" value="1"/>
</dbReference>
<proteinExistence type="predicted"/>
<dbReference type="SMART" id="SM00382">
    <property type="entry name" value="AAA"/>
    <property type="match status" value="1"/>
</dbReference>
<reference evidence="7" key="1">
    <citation type="journal article" date="2015" name="Proc. Natl. Acad. Sci. U.S.A.">
        <title>Networks of energetic and metabolic interactions define dynamics in microbial communities.</title>
        <authorList>
            <person name="Embree M."/>
            <person name="Liu J.K."/>
            <person name="Al-Bassam M.M."/>
            <person name="Zengler K."/>
        </authorList>
    </citation>
    <scope>NUCLEOTIDE SEQUENCE</scope>
</reference>
<sequence length="357" mass="39202">MKIENIILYRGGVTVLDIPELAVRQGRILALIGPNGAGKSTLLLMLAGLLKPEQGKLYFQGMPLESRADLAMLRRNVSVVFQEPLLLNSNVFENVALGLKFRKISKDEIKARVQKALEYFGISHLEKRSARALSGGEAKRVSLARAFAIKPQIILLDEAFNSLDPPSRENIIDDLKNTLDETKITAVLALHDREETLRLAQDVSVMNKGEIAQSGTTAEVFNHPDSEFVANFVGTETILEGTVKNCSKGNIVVLVNGKEIEAIGDYFAGQKVFCCLRPENITVLNQSSGKSSARNIFEAKVSKIIRQGFFNKLTLDCGFPLIAYITLTSCEDLGIIQGCTVLASFKATSVHVIHREK</sequence>